<keyword evidence="3" id="KW-1185">Reference proteome</keyword>
<organism evidence="2 3">
    <name type="scientific">Dendryphion nanum</name>
    <dbReference type="NCBI Taxonomy" id="256645"/>
    <lineage>
        <taxon>Eukaryota</taxon>
        <taxon>Fungi</taxon>
        <taxon>Dikarya</taxon>
        <taxon>Ascomycota</taxon>
        <taxon>Pezizomycotina</taxon>
        <taxon>Dothideomycetes</taxon>
        <taxon>Pleosporomycetidae</taxon>
        <taxon>Pleosporales</taxon>
        <taxon>Torulaceae</taxon>
        <taxon>Dendryphion</taxon>
    </lineage>
</organism>
<accession>A0A9P9E666</accession>
<name>A0A9P9E666_9PLEO</name>
<protein>
    <submittedName>
        <fullName evidence="2">Uncharacterized protein</fullName>
    </submittedName>
</protein>
<gene>
    <name evidence="2" type="ORF">B0J11DRAFT_566117</name>
</gene>
<sequence length="426" mass="47714">MDASIETERDTFDIESFATVDPNLAFSPNIYFNGLDLEFHNDIDSSFTASEAPSSTNTTTVSTPDFSSFTFNHSPGVIEDSPRGIAFWPTPASNPPTAYPLELQTPPHPYPVELQTQKHQEAQRCHSNQIQAVNSKNYGNPNEHFYQKSLPFRPMTRNMDPRLVRPPLPRGRDYARTNQPFHRRSLSQSDADRLAAAQSSQPYFFRPLGLRTTTPNNVSSGDEYEISGRRENVRNTYNSNVGKRTKNNHPTSAPIGTLSRYGTTIGTPMNPSSVRLKHMSFHDKRTSSPRVIEIGAMSVMTRDMEERGRDRYEHILFMVERVQKKLEQEFGPECPGLTSCKNIRELVLAEKARSEETNITEDVNCGGNGDENIFRNSSSSVMSSDLFTKAAADTLFSRGDGLFSDDVEEDLIGILNDTTSPILIAD</sequence>
<reference evidence="2" key="1">
    <citation type="journal article" date="2021" name="Nat. Commun.">
        <title>Genetic determinants of endophytism in the Arabidopsis root mycobiome.</title>
        <authorList>
            <person name="Mesny F."/>
            <person name="Miyauchi S."/>
            <person name="Thiergart T."/>
            <person name="Pickel B."/>
            <person name="Atanasova L."/>
            <person name="Karlsson M."/>
            <person name="Huettel B."/>
            <person name="Barry K.W."/>
            <person name="Haridas S."/>
            <person name="Chen C."/>
            <person name="Bauer D."/>
            <person name="Andreopoulos W."/>
            <person name="Pangilinan J."/>
            <person name="LaButti K."/>
            <person name="Riley R."/>
            <person name="Lipzen A."/>
            <person name="Clum A."/>
            <person name="Drula E."/>
            <person name="Henrissat B."/>
            <person name="Kohler A."/>
            <person name="Grigoriev I.V."/>
            <person name="Martin F.M."/>
            <person name="Hacquard S."/>
        </authorList>
    </citation>
    <scope>NUCLEOTIDE SEQUENCE</scope>
    <source>
        <strain evidence="2">MPI-CAGE-CH-0243</strain>
    </source>
</reference>
<proteinExistence type="predicted"/>
<evidence type="ECO:0000313" key="2">
    <source>
        <dbReference type="EMBL" id="KAH7132645.1"/>
    </source>
</evidence>
<evidence type="ECO:0000313" key="3">
    <source>
        <dbReference type="Proteomes" id="UP000700596"/>
    </source>
</evidence>
<feature type="region of interest" description="Disordered" evidence="1">
    <location>
        <begin position="238"/>
        <end position="272"/>
    </location>
</feature>
<dbReference type="AlphaFoldDB" id="A0A9P9E666"/>
<evidence type="ECO:0000256" key="1">
    <source>
        <dbReference type="SAM" id="MobiDB-lite"/>
    </source>
</evidence>
<dbReference type="EMBL" id="JAGMWT010000003">
    <property type="protein sequence ID" value="KAH7132645.1"/>
    <property type="molecule type" value="Genomic_DNA"/>
</dbReference>
<dbReference type="Proteomes" id="UP000700596">
    <property type="component" value="Unassembled WGS sequence"/>
</dbReference>
<feature type="compositionally biased region" description="Polar residues" evidence="1">
    <location>
        <begin position="260"/>
        <end position="272"/>
    </location>
</feature>
<comment type="caution">
    <text evidence="2">The sequence shown here is derived from an EMBL/GenBank/DDBJ whole genome shotgun (WGS) entry which is preliminary data.</text>
</comment>
<feature type="region of interest" description="Disordered" evidence="1">
    <location>
        <begin position="153"/>
        <end position="192"/>
    </location>
</feature>
<dbReference type="OrthoDB" id="3794317at2759"/>